<name>A0A518H436_9BACT</name>
<dbReference type="InterPro" id="IPR041698">
    <property type="entry name" value="Methyltransf_25"/>
</dbReference>
<evidence type="ECO:0000256" key="2">
    <source>
        <dbReference type="ARBA" id="ARBA00009026"/>
    </source>
</evidence>
<dbReference type="EMBL" id="CP036426">
    <property type="protein sequence ID" value="QDV35568.1"/>
    <property type="molecule type" value="Genomic_DNA"/>
</dbReference>
<evidence type="ECO:0000256" key="10">
    <source>
        <dbReference type="ARBA" id="ARBA00023158"/>
    </source>
</evidence>
<reference evidence="16 17" key="1">
    <citation type="submission" date="2019-02" db="EMBL/GenBank/DDBJ databases">
        <title>Deep-cultivation of Planctomycetes and their phenomic and genomic characterization uncovers novel biology.</title>
        <authorList>
            <person name="Wiegand S."/>
            <person name="Jogler M."/>
            <person name="Boedeker C."/>
            <person name="Pinto D."/>
            <person name="Vollmers J."/>
            <person name="Rivas-Marin E."/>
            <person name="Kohn T."/>
            <person name="Peeters S.H."/>
            <person name="Heuer A."/>
            <person name="Rast P."/>
            <person name="Oberbeckmann S."/>
            <person name="Bunk B."/>
            <person name="Jeske O."/>
            <person name="Meyerdierks A."/>
            <person name="Storesund J.E."/>
            <person name="Kallscheuer N."/>
            <person name="Luecker S."/>
            <person name="Lage O.M."/>
            <person name="Pohl T."/>
            <person name="Merkel B.J."/>
            <person name="Hornburger P."/>
            <person name="Mueller R.-W."/>
            <person name="Bruemmer F."/>
            <person name="Labrenz M."/>
            <person name="Spormann A.M."/>
            <person name="Op den Camp H."/>
            <person name="Overmann J."/>
            <person name="Amann R."/>
            <person name="Jetten M.S.M."/>
            <person name="Mascher T."/>
            <person name="Medema M.H."/>
            <person name="Devos D.P."/>
            <person name="Kaster A.-K."/>
            <person name="Ovreas L."/>
            <person name="Rohde M."/>
            <person name="Galperin M.Y."/>
            <person name="Jogler C."/>
        </authorList>
    </citation>
    <scope>NUCLEOTIDE SEQUENCE [LARGE SCALE GENOMIC DNA]</scope>
    <source>
        <strain evidence="16 17">ElP</strain>
    </source>
</reference>
<evidence type="ECO:0000256" key="11">
    <source>
        <dbReference type="ARBA" id="ARBA00035025"/>
    </source>
</evidence>
<evidence type="ECO:0000256" key="3">
    <source>
        <dbReference type="ARBA" id="ARBA00021330"/>
    </source>
</evidence>
<keyword evidence="17" id="KW-1185">Reference proteome</keyword>
<dbReference type="KEGG" id="tpla:ElP_34720"/>
<dbReference type="GO" id="GO:0090486">
    <property type="term" value="F:small RNA 2'-O-methyltransferase activity"/>
    <property type="evidence" value="ECO:0007669"/>
    <property type="project" value="UniProtKB-EC"/>
</dbReference>
<evidence type="ECO:0000256" key="8">
    <source>
        <dbReference type="ARBA" id="ARBA00022842"/>
    </source>
</evidence>
<dbReference type="NCBIfam" id="TIGR04074">
    <property type="entry name" value="bacter_Hen1"/>
    <property type="match status" value="1"/>
</dbReference>
<dbReference type="Gene3D" id="3.40.50.150">
    <property type="entry name" value="Vaccinia Virus protein VP39"/>
    <property type="match status" value="1"/>
</dbReference>
<gene>
    <name evidence="16" type="ORF">ElP_34720</name>
</gene>
<comment type="similarity">
    <text evidence="2">Belongs to the methyltransferase superfamily. HEN1 family.</text>
</comment>
<dbReference type="GO" id="GO:0046872">
    <property type="term" value="F:metal ion binding"/>
    <property type="evidence" value="ECO:0007669"/>
    <property type="project" value="UniProtKB-KW"/>
</dbReference>
<comment type="catalytic activity">
    <reaction evidence="12">
        <text>small RNA 3'-end nucleotide + S-adenosyl-L-methionine = small RNA 3'-end 2'-O-methylnucleotide + S-adenosyl-L-homocysteine + H(+)</text>
        <dbReference type="Rhea" id="RHEA:37887"/>
        <dbReference type="Rhea" id="RHEA-COMP:10415"/>
        <dbReference type="Rhea" id="RHEA-COMP:10416"/>
        <dbReference type="ChEBI" id="CHEBI:15378"/>
        <dbReference type="ChEBI" id="CHEBI:57856"/>
        <dbReference type="ChEBI" id="CHEBI:59789"/>
        <dbReference type="ChEBI" id="CHEBI:74896"/>
        <dbReference type="ChEBI" id="CHEBI:74898"/>
        <dbReference type="EC" id="2.1.1.386"/>
    </reaction>
</comment>
<evidence type="ECO:0000256" key="13">
    <source>
        <dbReference type="SAM" id="MobiDB-lite"/>
    </source>
</evidence>
<feature type="compositionally biased region" description="Basic and acidic residues" evidence="13">
    <location>
        <begin position="255"/>
        <end position="265"/>
    </location>
</feature>
<dbReference type="InterPro" id="IPR024740">
    <property type="entry name" value="Hen1_N"/>
</dbReference>
<keyword evidence="10" id="KW-0943">RNA-mediated gene silencing</keyword>
<evidence type="ECO:0000256" key="12">
    <source>
        <dbReference type="ARBA" id="ARBA00048418"/>
    </source>
</evidence>
<dbReference type="SUPFAM" id="SSF53335">
    <property type="entry name" value="S-adenosyl-L-methionine-dependent methyltransferases"/>
    <property type="match status" value="1"/>
</dbReference>
<evidence type="ECO:0000256" key="4">
    <source>
        <dbReference type="ARBA" id="ARBA00022603"/>
    </source>
</evidence>
<proteinExistence type="inferred from homology"/>
<dbReference type="GO" id="GO:0031047">
    <property type="term" value="P:regulatory ncRNA-mediated gene silencing"/>
    <property type="evidence" value="ECO:0007669"/>
    <property type="project" value="UniProtKB-KW"/>
</dbReference>
<dbReference type="InterPro" id="IPR029063">
    <property type="entry name" value="SAM-dependent_MTases_sf"/>
</dbReference>
<dbReference type="InterPro" id="IPR026610">
    <property type="entry name" value="Hen1"/>
</dbReference>
<feature type="region of interest" description="Disordered" evidence="13">
    <location>
        <begin position="245"/>
        <end position="265"/>
    </location>
</feature>
<evidence type="ECO:0000313" key="16">
    <source>
        <dbReference type="EMBL" id="QDV35568.1"/>
    </source>
</evidence>
<sequence>MLLTITATHRPATDLGFLLHKHPGRFQSYDLSFGEAHVFYPEASDDRCAACLLLDVDPVGLVRGKGTDGGGGALLAQYVNDRPYAASSFLSVAISQVLGSALGGRCKDRPDLASTPIPLEARIDVLPVRGGERFLRAVFEPLGYAVVAERHPLDERFPEWGESPYFSVTIAGEATLSDLLTHLYVLIPVFDGQKHYFVGEDELEKLLARGSGWLASHPEKDEIARRYLKFRPSLYRQALARLVQEEQPTEADAQGEERPADRAEDALERPLSLNDQRLGAVLAAIRASGARRVLDLGCGEGKLLRELLKDRQFEEVVGMDVPIRSLETARDRLRLDRMPERQAARIKLIHGSLIYRDRRLEGFDAAAVVEVVEHLDPPRLSAFERAVFEFARPLTVVLTTPNREYNVRWENVGADRLRHPDHRFEWTRQEFRAWAERVAVSHGYTVRFLPVGPVDEAVGPPTQMAVFERGE</sequence>
<dbReference type="InterPro" id="IPR024026">
    <property type="entry name" value="3'-RNA_MeTfrase_Hen1_bac"/>
</dbReference>
<evidence type="ECO:0000256" key="7">
    <source>
        <dbReference type="ARBA" id="ARBA00022723"/>
    </source>
</evidence>
<evidence type="ECO:0000313" key="17">
    <source>
        <dbReference type="Proteomes" id="UP000317835"/>
    </source>
</evidence>
<evidence type="ECO:0000256" key="9">
    <source>
        <dbReference type="ARBA" id="ARBA00022884"/>
    </source>
</evidence>
<keyword evidence="4" id="KW-0489">Methyltransferase</keyword>
<accession>A0A518H436</accession>
<dbReference type="CDD" id="cd02440">
    <property type="entry name" value="AdoMet_MTases"/>
    <property type="match status" value="1"/>
</dbReference>
<dbReference type="OrthoDB" id="626362at2"/>
<feature type="domain" description="Hen1 N-terminal" evidence="14">
    <location>
        <begin position="1"/>
        <end position="242"/>
    </location>
</feature>
<keyword evidence="5" id="KW-0808">Transferase</keyword>
<dbReference type="Gene3D" id="3.30.1610.20">
    <property type="entry name" value="Hen1, N-terminal domain"/>
    <property type="match status" value="1"/>
</dbReference>
<keyword evidence="6" id="KW-0949">S-adenosyl-L-methionine</keyword>
<comment type="cofactor">
    <cofactor evidence="1">
        <name>Mg(2+)</name>
        <dbReference type="ChEBI" id="CHEBI:18420"/>
    </cofactor>
</comment>
<evidence type="ECO:0000256" key="1">
    <source>
        <dbReference type="ARBA" id="ARBA00001946"/>
    </source>
</evidence>
<keyword evidence="9" id="KW-0694">RNA-binding</keyword>
<dbReference type="EC" id="2.1.1.386" evidence="11"/>
<dbReference type="Proteomes" id="UP000317835">
    <property type="component" value="Chromosome"/>
</dbReference>
<protein>
    <recommendedName>
        <fullName evidence="3">Small RNA 2'-O-methyltransferase</fullName>
        <ecNumber evidence="11">2.1.1.386</ecNumber>
    </recommendedName>
</protein>
<feature type="domain" description="Methyltransferase" evidence="15">
    <location>
        <begin position="293"/>
        <end position="392"/>
    </location>
</feature>
<keyword evidence="7" id="KW-0479">Metal-binding</keyword>
<dbReference type="GO" id="GO:0001510">
    <property type="term" value="P:RNA methylation"/>
    <property type="evidence" value="ECO:0007669"/>
    <property type="project" value="InterPro"/>
</dbReference>
<dbReference type="PANTHER" id="PTHR21404:SF3">
    <property type="entry name" value="SMALL RNA 2'-O-METHYLTRANSFERASE"/>
    <property type="match status" value="1"/>
</dbReference>
<dbReference type="InterPro" id="IPR038546">
    <property type="entry name" value="Hen1_N_sf"/>
</dbReference>
<evidence type="ECO:0000259" key="14">
    <source>
        <dbReference type="Pfam" id="PF12623"/>
    </source>
</evidence>
<dbReference type="PANTHER" id="PTHR21404">
    <property type="entry name" value="HEN1"/>
    <property type="match status" value="1"/>
</dbReference>
<evidence type="ECO:0000259" key="15">
    <source>
        <dbReference type="Pfam" id="PF13649"/>
    </source>
</evidence>
<evidence type="ECO:0000256" key="5">
    <source>
        <dbReference type="ARBA" id="ARBA00022679"/>
    </source>
</evidence>
<organism evidence="16 17">
    <name type="scientific">Tautonia plasticadhaerens</name>
    <dbReference type="NCBI Taxonomy" id="2527974"/>
    <lineage>
        <taxon>Bacteria</taxon>
        <taxon>Pseudomonadati</taxon>
        <taxon>Planctomycetota</taxon>
        <taxon>Planctomycetia</taxon>
        <taxon>Isosphaerales</taxon>
        <taxon>Isosphaeraceae</taxon>
        <taxon>Tautonia</taxon>
    </lineage>
</organism>
<dbReference type="Pfam" id="PF12623">
    <property type="entry name" value="Hen1_L"/>
    <property type="match status" value="1"/>
</dbReference>
<dbReference type="GO" id="GO:0003723">
    <property type="term" value="F:RNA binding"/>
    <property type="evidence" value="ECO:0007669"/>
    <property type="project" value="UniProtKB-KW"/>
</dbReference>
<dbReference type="Pfam" id="PF13649">
    <property type="entry name" value="Methyltransf_25"/>
    <property type="match status" value="1"/>
</dbReference>
<dbReference type="AlphaFoldDB" id="A0A518H436"/>
<dbReference type="RefSeq" id="WP_145271244.1">
    <property type="nucleotide sequence ID" value="NZ_CP036426.1"/>
</dbReference>
<keyword evidence="8" id="KW-0460">Magnesium</keyword>
<evidence type="ECO:0000256" key="6">
    <source>
        <dbReference type="ARBA" id="ARBA00022691"/>
    </source>
</evidence>